<evidence type="ECO:0000313" key="3">
    <source>
        <dbReference type="Proteomes" id="UP000663069"/>
    </source>
</evidence>
<reference evidence="2 3" key="1">
    <citation type="submission" date="2020-10" db="EMBL/GenBank/DDBJ databases">
        <title>Genome Sequencing of Rodentibacter spp. strain DSM111151.</title>
        <authorList>
            <person name="Benga L."/>
            <person name="Lautwein T."/>
        </authorList>
    </citation>
    <scope>NUCLEOTIDE SEQUENCE [LARGE SCALE GENOMIC DNA]</scope>
    <source>
        <strain evidence="2 3">DSM 111151</strain>
    </source>
</reference>
<gene>
    <name evidence="2" type="ORF">IHV77_11785</name>
</gene>
<sequence>MQDIETIFSFYQKYSDTIYYIFILIIILFIIFYYKYRAKSAFSIIHRLLIFIIGKDKSNNDKNSLINDIMEIEKFNFYYKTNAVSLRQIQKFEKWVRKYELDYRLLSKLKGEFDIEELNVRNVPSKKKLLSIIIVFSITFLCFLSCLPILINLSIGNSALLEFKDSGETYWVSNYEARKFSYSDIFYTSKNHNNEITHRYCEENKKEINISENNLEVICSMFVNKEDKEFLDKILKDQHIFFRYFIFILTIALYIFINYMFRLANILDAYNMIKRKVK</sequence>
<proteinExistence type="predicted"/>
<evidence type="ECO:0000256" key="1">
    <source>
        <dbReference type="SAM" id="Phobius"/>
    </source>
</evidence>
<organism evidence="2 3">
    <name type="scientific">Rodentibacter haemolyticus</name>
    <dbReference type="NCBI Taxonomy" id="2778911"/>
    <lineage>
        <taxon>Bacteria</taxon>
        <taxon>Pseudomonadati</taxon>
        <taxon>Pseudomonadota</taxon>
        <taxon>Gammaproteobacteria</taxon>
        <taxon>Pasteurellales</taxon>
        <taxon>Pasteurellaceae</taxon>
        <taxon>Rodentibacter</taxon>
    </lineage>
</organism>
<dbReference type="EMBL" id="CP063056">
    <property type="protein sequence ID" value="QPB42545.1"/>
    <property type="molecule type" value="Genomic_DNA"/>
</dbReference>
<keyword evidence="3" id="KW-1185">Reference proteome</keyword>
<feature type="transmembrane region" description="Helical" evidence="1">
    <location>
        <begin position="129"/>
        <end position="151"/>
    </location>
</feature>
<name>A0ABX6UWR7_9PAST</name>
<dbReference type="InterPro" id="IPR046188">
    <property type="entry name" value="DUF6216"/>
</dbReference>
<keyword evidence="1" id="KW-0472">Membrane</keyword>
<dbReference type="Proteomes" id="UP000663069">
    <property type="component" value="Chromosome"/>
</dbReference>
<evidence type="ECO:0000313" key="2">
    <source>
        <dbReference type="EMBL" id="QPB42545.1"/>
    </source>
</evidence>
<feature type="transmembrane region" description="Helical" evidence="1">
    <location>
        <begin position="240"/>
        <end position="261"/>
    </location>
</feature>
<feature type="transmembrane region" description="Helical" evidence="1">
    <location>
        <begin position="18"/>
        <end position="36"/>
    </location>
</feature>
<protein>
    <recommendedName>
        <fullName evidence="4">SMODS and SLOG-associating 2TM effector domain-containing protein</fullName>
    </recommendedName>
</protein>
<dbReference type="RefSeq" id="WP_194812125.1">
    <property type="nucleotide sequence ID" value="NZ_CP063056.1"/>
</dbReference>
<dbReference type="Pfam" id="PF19723">
    <property type="entry name" value="DUF6216"/>
    <property type="match status" value="1"/>
</dbReference>
<accession>A0ABX6UWR7</accession>
<evidence type="ECO:0008006" key="4">
    <source>
        <dbReference type="Google" id="ProtNLM"/>
    </source>
</evidence>
<keyword evidence="1" id="KW-0812">Transmembrane</keyword>
<keyword evidence="1" id="KW-1133">Transmembrane helix</keyword>